<protein>
    <submittedName>
        <fullName evidence="2">Uncharacterized protein</fullName>
    </submittedName>
</protein>
<feature type="transmembrane region" description="Helical" evidence="1">
    <location>
        <begin position="13"/>
        <end position="30"/>
    </location>
</feature>
<evidence type="ECO:0000256" key="1">
    <source>
        <dbReference type="SAM" id="Phobius"/>
    </source>
</evidence>
<reference evidence="2" key="2">
    <citation type="submission" date="2025-09" db="UniProtKB">
        <authorList>
            <consortium name="Ensembl"/>
        </authorList>
    </citation>
    <scope>IDENTIFICATION</scope>
</reference>
<accession>A0AAY4C3C2</accession>
<evidence type="ECO:0000313" key="3">
    <source>
        <dbReference type="Proteomes" id="UP000694580"/>
    </source>
</evidence>
<proteinExistence type="predicted"/>
<reference evidence="2" key="1">
    <citation type="submission" date="2025-08" db="UniProtKB">
        <authorList>
            <consortium name="Ensembl"/>
        </authorList>
    </citation>
    <scope>IDENTIFICATION</scope>
</reference>
<keyword evidence="1" id="KW-0812">Transmembrane</keyword>
<organism evidence="2 3">
    <name type="scientific">Denticeps clupeoides</name>
    <name type="common">denticle herring</name>
    <dbReference type="NCBI Taxonomy" id="299321"/>
    <lineage>
        <taxon>Eukaryota</taxon>
        <taxon>Metazoa</taxon>
        <taxon>Chordata</taxon>
        <taxon>Craniata</taxon>
        <taxon>Vertebrata</taxon>
        <taxon>Euteleostomi</taxon>
        <taxon>Actinopterygii</taxon>
        <taxon>Neopterygii</taxon>
        <taxon>Teleostei</taxon>
        <taxon>Clupei</taxon>
        <taxon>Clupeiformes</taxon>
        <taxon>Denticipitoidei</taxon>
        <taxon>Denticipitidae</taxon>
        <taxon>Denticeps</taxon>
    </lineage>
</organism>
<keyword evidence="1" id="KW-0472">Membrane</keyword>
<evidence type="ECO:0000313" key="2">
    <source>
        <dbReference type="Ensembl" id="ENSDCDP00010027670.1"/>
    </source>
</evidence>
<name>A0AAY4C3C2_9TELE</name>
<dbReference type="Proteomes" id="UP000694580">
    <property type="component" value="Unplaced"/>
</dbReference>
<keyword evidence="1" id="KW-1133">Transmembrane helix</keyword>
<sequence>MNIGPEQFPINEHYFGLVNVSIIMFLLKFLM</sequence>
<dbReference type="AlphaFoldDB" id="A0AAY4C3C2"/>
<dbReference type="Ensembl" id="ENSDCDT00010034168.1">
    <property type="protein sequence ID" value="ENSDCDP00010027670.1"/>
    <property type="gene ID" value="ENSDCDG00010017458.1"/>
</dbReference>
<keyword evidence="3" id="KW-1185">Reference proteome</keyword>